<accession>A0A2P0ZGG4</accession>
<reference evidence="1" key="1">
    <citation type="journal article" date="2018" name="Science">
        <title>Natural noncanonical protein splicing yields products with diverse ?-amino acid residues.</title>
        <authorList>
            <person name="Morinaka B.I."/>
            <person name="Lakis E."/>
            <person name="Verest M."/>
            <person name="Helf M.J."/>
            <person name="Scalvenzi T."/>
            <person name="Vagstad A.L."/>
            <person name="Sims J."/>
            <person name="Sunagawa S."/>
            <person name="Gugger M."/>
            <person name="Piel J."/>
        </authorList>
    </citation>
    <scope>NUCLEOTIDE SEQUENCE</scope>
    <source>
        <strain evidence="1">PCC 9341</strain>
    </source>
</reference>
<proteinExistence type="predicted"/>
<evidence type="ECO:0000313" key="1">
    <source>
        <dbReference type="EMBL" id="AVH79517.1"/>
    </source>
</evidence>
<organism evidence="1">
    <name type="scientific">Synechococcus sp. PCC 9341</name>
    <dbReference type="NCBI Taxonomy" id="2099386"/>
    <lineage>
        <taxon>Bacteria</taxon>
        <taxon>Bacillati</taxon>
        <taxon>Cyanobacteriota</taxon>
        <taxon>Cyanophyceae</taxon>
        <taxon>Synechococcales</taxon>
        <taxon>Synechococcaceae</taxon>
        <taxon>Synechococcus</taxon>
    </lineage>
</organism>
<sequence length="92" mass="10052">MNENLGQNLGELEIADLIEESVANAAQRRQQFMDNSLVDLTEDEAKNIEGGLSHAPIEPIGGFVPFPLKPPIVLGMYPFPIGIIIKDPIVKL</sequence>
<dbReference type="AlphaFoldDB" id="A0A2P0ZGG4"/>
<protein>
    <submittedName>
        <fullName evidence="1">Uncharacterized protein</fullName>
    </submittedName>
</protein>
<dbReference type="EMBL" id="MG373769">
    <property type="protein sequence ID" value="AVH79517.1"/>
    <property type="molecule type" value="Genomic_DNA"/>
</dbReference>
<name>A0A2P0ZGG4_9SYNE</name>